<dbReference type="AlphaFoldDB" id="A0A2M4D1B4"/>
<name>A0A2M4D1B4_ANODA</name>
<evidence type="ECO:0000313" key="1">
    <source>
        <dbReference type="EMBL" id="MBW71347.1"/>
    </source>
</evidence>
<sequence>MNDSLYRLAIFRICCSLFLASVSASSLLARLVCISSSLLCASVSRVFSSSFSVAFSVVSVARFFCSAATFC</sequence>
<dbReference type="EMBL" id="GGFL01007169">
    <property type="protein sequence ID" value="MBW71347.1"/>
    <property type="molecule type" value="Transcribed_RNA"/>
</dbReference>
<organism evidence="1">
    <name type="scientific">Anopheles darlingi</name>
    <name type="common">Mosquito</name>
    <dbReference type="NCBI Taxonomy" id="43151"/>
    <lineage>
        <taxon>Eukaryota</taxon>
        <taxon>Metazoa</taxon>
        <taxon>Ecdysozoa</taxon>
        <taxon>Arthropoda</taxon>
        <taxon>Hexapoda</taxon>
        <taxon>Insecta</taxon>
        <taxon>Pterygota</taxon>
        <taxon>Neoptera</taxon>
        <taxon>Endopterygota</taxon>
        <taxon>Diptera</taxon>
        <taxon>Nematocera</taxon>
        <taxon>Culicoidea</taxon>
        <taxon>Culicidae</taxon>
        <taxon>Anophelinae</taxon>
        <taxon>Anopheles</taxon>
    </lineage>
</organism>
<accession>A0A2M4D1B4</accession>
<protein>
    <submittedName>
        <fullName evidence="1">Uncharacterized protein</fullName>
    </submittedName>
</protein>
<reference evidence="1" key="1">
    <citation type="submission" date="2018-01" db="EMBL/GenBank/DDBJ databases">
        <title>An insight into the sialome of Amazonian anophelines.</title>
        <authorList>
            <person name="Ribeiro J.M."/>
            <person name="Scarpassa V."/>
            <person name="Calvo E."/>
        </authorList>
    </citation>
    <scope>NUCLEOTIDE SEQUENCE</scope>
</reference>
<proteinExistence type="predicted"/>